<proteinExistence type="predicted"/>
<evidence type="ECO:0000313" key="2">
    <source>
        <dbReference type="EMBL" id="AEI48858.1"/>
    </source>
</evidence>
<dbReference type="KEGG" id="rsi:Runsl_2453"/>
<accession>A0A7U4E5V3</accession>
<dbReference type="AlphaFoldDB" id="A0A7U4E5V3"/>
<dbReference type="RefSeq" id="WP_013928169.1">
    <property type="nucleotide sequence ID" value="NC_015703.1"/>
</dbReference>
<protein>
    <submittedName>
        <fullName evidence="2">Uncharacterized protein</fullName>
    </submittedName>
</protein>
<dbReference type="EMBL" id="CP002859">
    <property type="protein sequence ID" value="AEI48858.1"/>
    <property type="molecule type" value="Genomic_DNA"/>
</dbReference>
<reference evidence="2 3" key="2">
    <citation type="journal article" date="2012" name="Stand. Genomic Sci.">
        <title>Complete genome sequence of the aquatic bacterium Runella slithyformis type strain (LSU 4(T)).</title>
        <authorList>
            <person name="Copeland A."/>
            <person name="Zhang X."/>
            <person name="Misra M."/>
            <person name="Lapidus A."/>
            <person name="Nolan M."/>
            <person name="Lucas S."/>
            <person name="Deshpande S."/>
            <person name="Cheng J.F."/>
            <person name="Tapia R."/>
            <person name="Goodwin L.A."/>
            <person name="Pitluck S."/>
            <person name="Liolios K."/>
            <person name="Pagani I."/>
            <person name="Ivanova N."/>
            <person name="Mikhailova N."/>
            <person name="Pati A."/>
            <person name="Chen A."/>
            <person name="Palaniappan K."/>
            <person name="Land M."/>
            <person name="Hauser L."/>
            <person name="Pan C."/>
            <person name="Jeffries C.D."/>
            <person name="Detter J.C."/>
            <person name="Brambilla E.M."/>
            <person name="Rohde M."/>
            <person name="Djao O.D."/>
            <person name="Goker M."/>
            <person name="Sikorski J."/>
            <person name="Tindall B.J."/>
            <person name="Woyke T."/>
            <person name="Bristow J."/>
            <person name="Eisen J.A."/>
            <person name="Markowitz V."/>
            <person name="Hugenholtz P."/>
            <person name="Kyrpides N.C."/>
            <person name="Klenk H.P."/>
            <person name="Mavromatis K."/>
        </authorList>
    </citation>
    <scope>NUCLEOTIDE SEQUENCE [LARGE SCALE GENOMIC DNA]</scope>
    <source>
        <strain evidence="3">ATCC 29530 / DSM 19594 / LMG 11500 / NCIMB 11436 / LSU 4</strain>
    </source>
</reference>
<dbReference type="Proteomes" id="UP000000493">
    <property type="component" value="Chromosome"/>
</dbReference>
<keyword evidence="1" id="KW-1133">Transmembrane helix</keyword>
<reference evidence="3" key="1">
    <citation type="submission" date="2011-06" db="EMBL/GenBank/DDBJ databases">
        <title>The complete genome of chromosome of Runella slithyformis DSM 19594.</title>
        <authorList>
            <consortium name="US DOE Joint Genome Institute (JGI-PGF)"/>
            <person name="Lucas S."/>
            <person name="Han J."/>
            <person name="Lapidus A."/>
            <person name="Bruce D."/>
            <person name="Goodwin L."/>
            <person name="Pitluck S."/>
            <person name="Peters L."/>
            <person name="Kyrpides N."/>
            <person name="Mavromatis K."/>
            <person name="Ivanova N."/>
            <person name="Ovchinnikova G."/>
            <person name="Zhang X."/>
            <person name="Misra M."/>
            <person name="Detter J.C."/>
            <person name="Tapia R."/>
            <person name="Han C."/>
            <person name="Land M."/>
            <person name="Hauser L."/>
            <person name="Markowitz V."/>
            <person name="Cheng J.-F."/>
            <person name="Hugenholtz P."/>
            <person name="Woyke T."/>
            <person name="Wu D."/>
            <person name="Tindall B."/>
            <person name="Faehrich R."/>
            <person name="Brambilla E."/>
            <person name="Klenk H.-P."/>
            <person name="Eisen J.A."/>
        </authorList>
    </citation>
    <scope>NUCLEOTIDE SEQUENCE [LARGE SCALE GENOMIC DNA]</scope>
    <source>
        <strain evidence="3">ATCC 29530 / DSM 19594 / LMG 11500 / NCIMB 11436 / LSU 4</strain>
    </source>
</reference>
<sequence>MKSSNLDCLLKNTGDEFAELSHQEAKETTGGFLGWILLATFLVGVIVGYLEEDAKDKKATPTPAIV</sequence>
<evidence type="ECO:0000313" key="3">
    <source>
        <dbReference type="Proteomes" id="UP000000493"/>
    </source>
</evidence>
<feature type="transmembrane region" description="Helical" evidence="1">
    <location>
        <begin position="32"/>
        <end position="50"/>
    </location>
</feature>
<gene>
    <name evidence="2" type="ordered locus">Runsl_2453</name>
</gene>
<keyword evidence="1" id="KW-0812">Transmembrane</keyword>
<keyword evidence="3" id="KW-1185">Reference proteome</keyword>
<organism evidence="2 3">
    <name type="scientific">Runella slithyformis (strain ATCC 29530 / DSM 19594 / LMG 11500 / NCIMB 11436 / LSU 4)</name>
    <dbReference type="NCBI Taxonomy" id="761193"/>
    <lineage>
        <taxon>Bacteria</taxon>
        <taxon>Pseudomonadati</taxon>
        <taxon>Bacteroidota</taxon>
        <taxon>Cytophagia</taxon>
        <taxon>Cytophagales</taxon>
        <taxon>Spirosomataceae</taxon>
        <taxon>Runella</taxon>
    </lineage>
</organism>
<keyword evidence="1" id="KW-0472">Membrane</keyword>
<name>A0A7U4E5V3_RUNSL</name>
<evidence type="ECO:0000256" key="1">
    <source>
        <dbReference type="SAM" id="Phobius"/>
    </source>
</evidence>